<feature type="region of interest" description="Disordered" evidence="1">
    <location>
        <begin position="102"/>
        <end position="129"/>
    </location>
</feature>
<evidence type="ECO:0000313" key="3">
    <source>
        <dbReference type="EMBL" id="KAK2067597.1"/>
    </source>
</evidence>
<dbReference type="Proteomes" id="UP001217918">
    <property type="component" value="Unassembled WGS sequence"/>
</dbReference>
<reference evidence="3" key="1">
    <citation type="journal article" date="2023" name="Mol. Plant Microbe Interact.">
        <title>Elucidating the Obligate Nature and Biological Capacity of an Invasive Fungal Corn Pathogen.</title>
        <authorList>
            <person name="MacCready J.S."/>
            <person name="Roggenkamp E.M."/>
            <person name="Gdanetz K."/>
            <person name="Chilvers M.I."/>
        </authorList>
    </citation>
    <scope>NUCLEOTIDE SEQUENCE</scope>
    <source>
        <strain evidence="3">PM02</strain>
    </source>
</reference>
<organism evidence="3 4">
    <name type="scientific">Phyllachora maydis</name>
    <dbReference type="NCBI Taxonomy" id="1825666"/>
    <lineage>
        <taxon>Eukaryota</taxon>
        <taxon>Fungi</taxon>
        <taxon>Dikarya</taxon>
        <taxon>Ascomycota</taxon>
        <taxon>Pezizomycotina</taxon>
        <taxon>Sordariomycetes</taxon>
        <taxon>Sordariomycetidae</taxon>
        <taxon>Phyllachorales</taxon>
        <taxon>Phyllachoraceae</taxon>
        <taxon>Phyllachora</taxon>
    </lineage>
</organism>
<feature type="compositionally biased region" description="Low complexity" evidence="1">
    <location>
        <begin position="102"/>
        <end position="116"/>
    </location>
</feature>
<evidence type="ECO:0000313" key="4">
    <source>
        <dbReference type="Proteomes" id="UP001217918"/>
    </source>
</evidence>
<keyword evidence="2" id="KW-0812">Transmembrane</keyword>
<evidence type="ECO:0000256" key="2">
    <source>
        <dbReference type="SAM" id="Phobius"/>
    </source>
</evidence>
<feature type="transmembrane region" description="Helical" evidence="2">
    <location>
        <begin position="43"/>
        <end position="63"/>
    </location>
</feature>
<feature type="region of interest" description="Disordered" evidence="1">
    <location>
        <begin position="194"/>
        <end position="220"/>
    </location>
</feature>
<keyword evidence="2" id="KW-1133">Transmembrane helix</keyword>
<evidence type="ECO:0000256" key="1">
    <source>
        <dbReference type="SAM" id="MobiDB-lite"/>
    </source>
</evidence>
<keyword evidence="4" id="KW-1185">Reference proteome</keyword>
<name>A0AAD9HZH3_9PEZI</name>
<dbReference type="EMBL" id="JAQQPM010000001">
    <property type="protein sequence ID" value="KAK2067597.1"/>
    <property type="molecule type" value="Genomic_DNA"/>
</dbReference>
<feature type="transmembrane region" description="Helical" evidence="2">
    <location>
        <begin position="137"/>
        <end position="160"/>
    </location>
</feature>
<feature type="transmembrane region" description="Helical" evidence="2">
    <location>
        <begin position="14"/>
        <end position="37"/>
    </location>
</feature>
<dbReference type="AlphaFoldDB" id="A0AAD9HZH3"/>
<proteinExistence type="predicted"/>
<accession>A0AAD9HZH3</accession>
<gene>
    <name evidence="3" type="ORF">P8C59_001321</name>
</gene>
<comment type="caution">
    <text evidence="3">The sequence shown here is derived from an EMBL/GenBank/DDBJ whole genome shotgun (WGS) entry which is preliminary data.</text>
</comment>
<keyword evidence="2" id="KW-0472">Membrane</keyword>
<protein>
    <submittedName>
        <fullName evidence="3">Uncharacterized protein</fullName>
    </submittedName>
</protein>
<sequence>MAVSKERDGQIPRVFNVLLLCQAGGAILALNSALRIYPPQSSQLILVILAASVHFAFAIFFCVTHGRIAHLQRYTTPAFLLTAVALWSGAVADFANSIAAQAQAQPQPQAQPQAQPGTEDAGDSTDPDSLPWSRAGCALSVVNILLDLALLAISVLPLVLPAPPTGPPPPVPPELMGAERYAQAAMTRTGTLKTPMTAAPSYSSRGGMGTSTRGGRQTPWYPYDGRNRIDAIRRLCSLQQPDGHWERSEELAELVRAWDARAAGVDAVSPLEGSSGRDWKAEVRAETARAHACLRGLCETVWVARLQGTETTVLSLAERISLQAVNWDLGWAKSALERAADWQESTRCDLGLAAF</sequence>